<sequence>MMFVLPFAQVIMNDTHRELRLCGDMYPTPTSTAVRPGVSSLI</sequence>
<reference evidence="1" key="1">
    <citation type="submission" date="2014-11" db="EMBL/GenBank/DDBJ databases">
        <authorList>
            <person name="Amaro Gonzalez C."/>
        </authorList>
    </citation>
    <scope>NUCLEOTIDE SEQUENCE</scope>
</reference>
<protein>
    <submittedName>
        <fullName evidence="1">Uncharacterized protein</fullName>
    </submittedName>
</protein>
<accession>A0A0E9V6I9</accession>
<name>A0A0E9V6I9_ANGAN</name>
<reference evidence="1" key="2">
    <citation type="journal article" date="2015" name="Fish Shellfish Immunol.">
        <title>Early steps in the European eel (Anguilla anguilla)-Vibrio vulnificus interaction in the gills: Role of the RtxA13 toxin.</title>
        <authorList>
            <person name="Callol A."/>
            <person name="Pajuelo D."/>
            <person name="Ebbesson L."/>
            <person name="Teles M."/>
            <person name="MacKenzie S."/>
            <person name="Amaro C."/>
        </authorList>
    </citation>
    <scope>NUCLEOTIDE SEQUENCE</scope>
</reference>
<dbReference type="EMBL" id="GBXM01034961">
    <property type="protein sequence ID" value="JAH73616.1"/>
    <property type="molecule type" value="Transcribed_RNA"/>
</dbReference>
<organism evidence="1">
    <name type="scientific">Anguilla anguilla</name>
    <name type="common">European freshwater eel</name>
    <name type="synonym">Muraena anguilla</name>
    <dbReference type="NCBI Taxonomy" id="7936"/>
    <lineage>
        <taxon>Eukaryota</taxon>
        <taxon>Metazoa</taxon>
        <taxon>Chordata</taxon>
        <taxon>Craniata</taxon>
        <taxon>Vertebrata</taxon>
        <taxon>Euteleostomi</taxon>
        <taxon>Actinopterygii</taxon>
        <taxon>Neopterygii</taxon>
        <taxon>Teleostei</taxon>
        <taxon>Anguilliformes</taxon>
        <taxon>Anguillidae</taxon>
        <taxon>Anguilla</taxon>
    </lineage>
</organism>
<dbReference type="AlphaFoldDB" id="A0A0E9V6I9"/>
<evidence type="ECO:0000313" key="1">
    <source>
        <dbReference type="EMBL" id="JAH73616.1"/>
    </source>
</evidence>
<proteinExistence type="predicted"/>